<feature type="compositionally biased region" description="Low complexity" evidence="1">
    <location>
        <begin position="169"/>
        <end position="206"/>
    </location>
</feature>
<accession>M3AW92</accession>
<dbReference type="GeneID" id="27904857"/>
<dbReference type="HOGENOM" id="CLU_1012543_0_0_1"/>
<gene>
    <name evidence="2" type="ORF">SEPMUDRAFT_157151</name>
</gene>
<protein>
    <recommendedName>
        <fullName evidence="4">EthD domain-containing protein</fullName>
    </recommendedName>
</protein>
<dbReference type="OrthoDB" id="3638842at2759"/>
<dbReference type="RefSeq" id="XP_016759126.1">
    <property type="nucleotide sequence ID" value="XM_016907720.1"/>
</dbReference>
<dbReference type="EMBL" id="KB456266">
    <property type="protein sequence ID" value="EMF11005.1"/>
    <property type="molecule type" value="Genomic_DNA"/>
</dbReference>
<keyword evidence="3" id="KW-1185">Reference proteome</keyword>
<dbReference type="AlphaFoldDB" id="M3AW92"/>
<dbReference type="eggNOG" id="ENOG502SR7C">
    <property type="taxonomic scope" value="Eukaryota"/>
</dbReference>
<sequence length="275" mass="31717">MSTTTTTTTTPGLFFVSSRITHPQLSEATFHEWYNQRHIPDIFQTSGFEEAYRWKIMKDTRRRGRGRGSRREEEDGKGERPFLNTYPLRDVEFLGSEEFKTISVFDEKFPGSGLVFDSLSLDIRCYKTVQVFEREASNSSPSQATYILIIGTTSPTNPPETPSLNDYEQQQQQQHDNLISKILSSSQNNNKKNHNSPTSSSSSSSSWLRTEHYKLTTAKQEDLQYVENTSPRNEELREKGISQNLSIYYFDGEEFPGGVVVEEDEEEEEDFWEVK</sequence>
<dbReference type="Proteomes" id="UP000016931">
    <property type="component" value="Unassembled WGS sequence"/>
</dbReference>
<reference evidence="2 3" key="1">
    <citation type="journal article" date="2012" name="PLoS Pathog.">
        <title>Diverse lifestyles and strategies of plant pathogenesis encoded in the genomes of eighteen Dothideomycetes fungi.</title>
        <authorList>
            <person name="Ohm R.A."/>
            <person name="Feau N."/>
            <person name="Henrissat B."/>
            <person name="Schoch C.L."/>
            <person name="Horwitz B.A."/>
            <person name="Barry K.W."/>
            <person name="Condon B.J."/>
            <person name="Copeland A.C."/>
            <person name="Dhillon B."/>
            <person name="Glaser F."/>
            <person name="Hesse C.N."/>
            <person name="Kosti I."/>
            <person name="LaButti K."/>
            <person name="Lindquist E.A."/>
            <person name="Lucas S."/>
            <person name="Salamov A.A."/>
            <person name="Bradshaw R.E."/>
            <person name="Ciuffetti L."/>
            <person name="Hamelin R.C."/>
            <person name="Kema G.H.J."/>
            <person name="Lawrence C."/>
            <person name="Scott J.A."/>
            <person name="Spatafora J.W."/>
            <person name="Turgeon B.G."/>
            <person name="de Wit P.J.G.M."/>
            <person name="Zhong S."/>
            <person name="Goodwin S.B."/>
            <person name="Grigoriev I.V."/>
        </authorList>
    </citation>
    <scope>NUCLEOTIDE SEQUENCE [LARGE SCALE GENOMIC DNA]</scope>
    <source>
        <strain evidence="2 3">SO2202</strain>
    </source>
</reference>
<evidence type="ECO:0000313" key="3">
    <source>
        <dbReference type="Proteomes" id="UP000016931"/>
    </source>
</evidence>
<proteinExistence type="predicted"/>
<organism evidence="2 3">
    <name type="scientific">Sphaerulina musiva (strain SO2202)</name>
    <name type="common">Poplar stem canker fungus</name>
    <name type="synonym">Septoria musiva</name>
    <dbReference type="NCBI Taxonomy" id="692275"/>
    <lineage>
        <taxon>Eukaryota</taxon>
        <taxon>Fungi</taxon>
        <taxon>Dikarya</taxon>
        <taxon>Ascomycota</taxon>
        <taxon>Pezizomycotina</taxon>
        <taxon>Dothideomycetes</taxon>
        <taxon>Dothideomycetidae</taxon>
        <taxon>Mycosphaerellales</taxon>
        <taxon>Mycosphaerellaceae</taxon>
        <taxon>Sphaerulina</taxon>
    </lineage>
</organism>
<feature type="region of interest" description="Disordered" evidence="1">
    <location>
        <begin position="62"/>
        <end position="81"/>
    </location>
</feature>
<evidence type="ECO:0008006" key="4">
    <source>
        <dbReference type="Google" id="ProtNLM"/>
    </source>
</evidence>
<evidence type="ECO:0000256" key="1">
    <source>
        <dbReference type="SAM" id="MobiDB-lite"/>
    </source>
</evidence>
<name>M3AW92_SPHMS</name>
<feature type="compositionally biased region" description="Basic and acidic residues" evidence="1">
    <location>
        <begin position="69"/>
        <end position="80"/>
    </location>
</feature>
<feature type="region of interest" description="Disordered" evidence="1">
    <location>
        <begin position="151"/>
        <end position="207"/>
    </location>
</feature>
<evidence type="ECO:0000313" key="2">
    <source>
        <dbReference type="EMBL" id="EMF11005.1"/>
    </source>
</evidence>